<dbReference type="EMBL" id="CP122537">
    <property type="protein sequence ID" value="WGH78627.1"/>
    <property type="molecule type" value="Genomic_DNA"/>
</dbReference>
<evidence type="ECO:0000313" key="1">
    <source>
        <dbReference type="EMBL" id="WGH78627.1"/>
    </source>
</evidence>
<dbReference type="Gene3D" id="1.10.1220.10">
    <property type="entry name" value="Met repressor-like"/>
    <property type="match status" value="1"/>
</dbReference>
<reference evidence="1 2" key="1">
    <citation type="submission" date="2023-04" db="EMBL/GenBank/DDBJ databases">
        <title>Jannaschia ovalis sp. nov., a marine bacterium isolated from sea tidal flat.</title>
        <authorList>
            <person name="Kwon D.Y."/>
            <person name="Kim J.-J."/>
        </authorList>
    </citation>
    <scope>NUCLEOTIDE SEQUENCE [LARGE SCALE GENOMIC DNA]</scope>
    <source>
        <strain evidence="1 2">GRR-S6-38</strain>
    </source>
</reference>
<gene>
    <name evidence="1" type="ORF">P8627_16690</name>
</gene>
<sequence>MKDAGLRIRIDRELREQFLSACREDDKPAAQVLREFMRSYVEKRAAAKAVQAEQIVK</sequence>
<protein>
    <submittedName>
        <fullName evidence="1">Plasmid-related protein</fullName>
    </submittedName>
</protein>
<accession>A0ABY8LBB3</accession>
<dbReference type="InterPro" id="IPR013321">
    <property type="entry name" value="Arc_rbn_hlx_hlx"/>
</dbReference>
<dbReference type="SUPFAM" id="SSF47598">
    <property type="entry name" value="Ribbon-helix-helix"/>
    <property type="match status" value="1"/>
</dbReference>
<name>A0ABY8LBB3_9RHOB</name>
<dbReference type="Proteomes" id="UP001243420">
    <property type="component" value="Chromosome"/>
</dbReference>
<keyword evidence="2" id="KW-1185">Reference proteome</keyword>
<evidence type="ECO:0000313" key="2">
    <source>
        <dbReference type="Proteomes" id="UP001243420"/>
    </source>
</evidence>
<dbReference type="RefSeq" id="WP_279965378.1">
    <property type="nucleotide sequence ID" value="NZ_CP122537.1"/>
</dbReference>
<dbReference type="InterPro" id="IPR010985">
    <property type="entry name" value="Ribbon_hlx_hlx"/>
</dbReference>
<organism evidence="1 2">
    <name type="scientific">Jannaschia ovalis</name>
    <dbReference type="NCBI Taxonomy" id="3038773"/>
    <lineage>
        <taxon>Bacteria</taxon>
        <taxon>Pseudomonadati</taxon>
        <taxon>Pseudomonadota</taxon>
        <taxon>Alphaproteobacteria</taxon>
        <taxon>Rhodobacterales</taxon>
        <taxon>Roseobacteraceae</taxon>
        <taxon>Jannaschia</taxon>
    </lineage>
</organism>
<proteinExistence type="predicted"/>